<protein>
    <submittedName>
        <fullName evidence="1">Uncharacterized protein</fullName>
    </submittedName>
</protein>
<organism evidence="1 2">
    <name type="scientific">Lupinus luteus</name>
    <name type="common">European yellow lupine</name>
    <dbReference type="NCBI Taxonomy" id="3873"/>
    <lineage>
        <taxon>Eukaryota</taxon>
        <taxon>Viridiplantae</taxon>
        <taxon>Streptophyta</taxon>
        <taxon>Embryophyta</taxon>
        <taxon>Tracheophyta</taxon>
        <taxon>Spermatophyta</taxon>
        <taxon>Magnoliopsida</taxon>
        <taxon>eudicotyledons</taxon>
        <taxon>Gunneridae</taxon>
        <taxon>Pentapetalae</taxon>
        <taxon>rosids</taxon>
        <taxon>fabids</taxon>
        <taxon>Fabales</taxon>
        <taxon>Fabaceae</taxon>
        <taxon>Papilionoideae</taxon>
        <taxon>50 kb inversion clade</taxon>
        <taxon>genistoids sensu lato</taxon>
        <taxon>core genistoids</taxon>
        <taxon>Genisteae</taxon>
        <taxon>Lupinus</taxon>
    </lineage>
</organism>
<gene>
    <name evidence="1" type="ORF">LLUT_LOCUS18309</name>
</gene>
<keyword evidence="2" id="KW-1185">Reference proteome</keyword>
<proteinExistence type="predicted"/>
<name>A0AAV1X7P3_LUPLU</name>
<comment type="caution">
    <text evidence="1">The sequence shown here is derived from an EMBL/GenBank/DDBJ whole genome shotgun (WGS) entry which is preliminary data.</text>
</comment>
<accession>A0AAV1X7P3</accession>
<dbReference type="EMBL" id="CAXHTB010000012">
    <property type="protein sequence ID" value="CAL0317249.1"/>
    <property type="molecule type" value="Genomic_DNA"/>
</dbReference>
<dbReference type="PANTHER" id="PTHR47076">
    <property type="entry name" value="NHL DOMAIN PROTEIN"/>
    <property type="match status" value="1"/>
</dbReference>
<evidence type="ECO:0000313" key="1">
    <source>
        <dbReference type="EMBL" id="CAL0317249.1"/>
    </source>
</evidence>
<dbReference type="PANTHER" id="PTHR47076:SF1">
    <property type="entry name" value="NHL DOMAIN PROTEIN"/>
    <property type="match status" value="1"/>
</dbReference>
<dbReference type="Proteomes" id="UP001497480">
    <property type="component" value="Unassembled WGS sequence"/>
</dbReference>
<sequence length="116" mass="13554">MSSLSSSNTAITTITSSKDGNSQIKFSNKACTCFYISSQWWKRILENSNINKIEKWWSQGFKKLREWTQIVAGPKWINFIRRFDKKRTISLNYDPLSYALNFDDGSNDDGKREEIK</sequence>
<reference evidence="1 2" key="1">
    <citation type="submission" date="2024-03" db="EMBL/GenBank/DDBJ databases">
        <authorList>
            <person name="Martinez-Hernandez J."/>
        </authorList>
    </citation>
    <scope>NUCLEOTIDE SEQUENCE [LARGE SCALE GENOMIC DNA]</scope>
</reference>
<dbReference type="AlphaFoldDB" id="A0AAV1X7P3"/>
<evidence type="ECO:0000313" key="2">
    <source>
        <dbReference type="Proteomes" id="UP001497480"/>
    </source>
</evidence>